<feature type="transmembrane region" description="Helical" evidence="1">
    <location>
        <begin position="6"/>
        <end position="25"/>
    </location>
</feature>
<protein>
    <submittedName>
        <fullName evidence="2">Uncharacterized protein</fullName>
    </submittedName>
</protein>
<evidence type="ECO:0000313" key="3">
    <source>
        <dbReference type="Proteomes" id="UP000244773"/>
    </source>
</evidence>
<accession>A0A2P0VN40</accession>
<keyword evidence="3" id="KW-1185">Reference proteome</keyword>
<proteinExistence type="predicted"/>
<gene>
    <name evidence="2" type="ORF">TetV_233</name>
</gene>
<keyword evidence="1" id="KW-0472">Membrane</keyword>
<name>A0A2P0VN40_9VIRU</name>
<reference evidence="2" key="1">
    <citation type="journal article" date="2018" name="Virology">
        <title>A giant virus infecting green algae encodes key fermentation genes.</title>
        <authorList>
            <person name="Schvarcz C.R."/>
            <person name="Steward G.F."/>
        </authorList>
    </citation>
    <scope>NUCLEOTIDE SEQUENCE [LARGE SCALE GENOMIC DNA]</scope>
</reference>
<evidence type="ECO:0000313" key="2">
    <source>
        <dbReference type="EMBL" id="AUF82325.1"/>
    </source>
</evidence>
<dbReference type="EMBL" id="KY322437">
    <property type="protein sequence ID" value="AUF82325.1"/>
    <property type="molecule type" value="Genomic_DNA"/>
</dbReference>
<keyword evidence="1" id="KW-1133">Transmembrane helix</keyword>
<evidence type="ECO:0000256" key="1">
    <source>
        <dbReference type="SAM" id="Phobius"/>
    </source>
</evidence>
<dbReference type="Proteomes" id="UP000244773">
    <property type="component" value="Segment"/>
</dbReference>
<sequence length="90" mass="9979">MPIVETLTVAGSLLVGGLISLEILMRSIRRSRLTKARICWGLFLVERDPLQGNEIAQDAAAANEYPDLIEDLKENLPVSVNNRSDSDQEE</sequence>
<organism evidence="2">
    <name type="scientific">Tetraselmis virus 1</name>
    <dbReference type="NCBI Taxonomy" id="2060617"/>
    <lineage>
        <taxon>Viruses</taxon>
        <taxon>Varidnaviria</taxon>
        <taxon>Bamfordvirae</taxon>
        <taxon>Nucleocytoviricota</taxon>
        <taxon>Megaviricetes</taxon>
        <taxon>Imitervirales</taxon>
        <taxon>Allomimiviridae</taxon>
        <taxon>Oceanusvirus</taxon>
        <taxon>Oceanusvirus kaneohense</taxon>
    </lineage>
</organism>
<keyword evidence="1" id="KW-0812">Transmembrane</keyword>